<reference evidence="2" key="1">
    <citation type="submission" date="2020-11" db="EMBL/GenBank/DDBJ databases">
        <authorList>
            <consortium name="DOE Joint Genome Institute"/>
            <person name="Ahrendt S."/>
            <person name="Riley R."/>
            <person name="Andreopoulos W."/>
            <person name="Labutti K."/>
            <person name="Pangilinan J."/>
            <person name="Ruiz-Duenas F.J."/>
            <person name="Barrasa J.M."/>
            <person name="Sanchez-Garcia M."/>
            <person name="Camarero S."/>
            <person name="Miyauchi S."/>
            <person name="Serrano A."/>
            <person name="Linde D."/>
            <person name="Babiker R."/>
            <person name="Drula E."/>
            <person name="Ayuso-Fernandez I."/>
            <person name="Pacheco R."/>
            <person name="Padilla G."/>
            <person name="Ferreira P."/>
            <person name="Barriuso J."/>
            <person name="Kellner H."/>
            <person name="Castanera R."/>
            <person name="Alfaro M."/>
            <person name="Ramirez L."/>
            <person name="Pisabarro A.G."/>
            <person name="Kuo A."/>
            <person name="Tritt A."/>
            <person name="Lipzen A."/>
            <person name="He G."/>
            <person name="Yan M."/>
            <person name="Ng V."/>
            <person name="Cullen D."/>
            <person name="Martin F."/>
            <person name="Rosso M.-N."/>
            <person name="Henrissat B."/>
            <person name="Hibbett D."/>
            <person name="Martinez A.T."/>
            <person name="Grigoriev I.V."/>
        </authorList>
    </citation>
    <scope>NUCLEOTIDE SEQUENCE</scope>
    <source>
        <strain evidence="2">CBS 506.95</strain>
    </source>
</reference>
<evidence type="ECO:0000313" key="2">
    <source>
        <dbReference type="EMBL" id="KAF9532716.1"/>
    </source>
</evidence>
<dbReference type="SMART" id="SM00829">
    <property type="entry name" value="PKS_ER"/>
    <property type="match status" value="1"/>
</dbReference>
<dbReference type="InterPro" id="IPR020843">
    <property type="entry name" value="ER"/>
</dbReference>
<dbReference type="InterPro" id="IPR013154">
    <property type="entry name" value="ADH-like_N"/>
</dbReference>
<dbReference type="Gene3D" id="3.40.50.720">
    <property type="entry name" value="NAD(P)-binding Rossmann-like Domain"/>
    <property type="match status" value="1"/>
</dbReference>
<sequence length="326" mass="35580">MSTLIPPDVYMTDRNYMVDNYPMIIGFTVAGTIDALGAGIDDLMQGDRVTAFTYLDFSNRAMQEYSVQPRSVVSKIPDSLSLEEAATLPDNFVCAFYVLFNQLGLPVPSSFPVSDSPPLADTPILIYGASSTVGVYAVQLLQLAGYKKIIATASTRNHEYLKSLGATATFDYNSASLNDDIAKFVGGDGKVPLALDCISAESTLGILGKIIGSQGKVAVLLPIKEGSTVTGSGEQEMYWELPEGKNPFEKTTQIIYIRTFQYQNDEYLKKNLMPKILPSLLQSGFIKPSRVRLLDEGSFKERVEAGLELLRNNKVSGEKVIVKITA</sequence>
<dbReference type="EMBL" id="MU157831">
    <property type="protein sequence ID" value="KAF9532716.1"/>
    <property type="molecule type" value="Genomic_DNA"/>
</dbReference>
<feature type="domain" description="Enoyl reductase (ER)" evidence="1">
    <location>
        <begin position="1"/>
        <end position="322"/>
    </location>
</feature>
<dbReference type="Pfam" id="PF08240">
    <property type="entry name" value="ADH_N"/>
    <property type="match status" value="1"/>
</dbReference>
<dbReference type="PANTHER" id="PTHR45348:SF3">
    <property type="entry name" value="ENOYL REDUCTASE (ER) DOMAIN-CONTAINING PROTEIN"/>
    <property type="match status" value="1"/>
</dbReference>
<dbReference type="Pfam" id="PF00107">
    <property type="entry name" value="ADH_zinc_N"/>
    <property type="match status" value="1"/>
</dbReference>
<evidence type="ECO:0000259" key="1">
    <source>
        <dbReference type="SMART" id="SM00829"/>
    </source>
</evidence>
<name>A0A9P6EP68_9AGAR</name>
<dbReference type="AlphaFoldDB" id="A0A9P6EP68"/>
<dbReference type="OrthoDB" id="9992527at2759"/>
<dbReference type="Proteomes" id="UP000807306">
    <property type="component" value="Unassembled WGS sequence"/>
</dbReference>
<dbReference type="InterPro" id="IPR011032">
    <property type="entry name" value="GroES-like_sf"/>
</dbReference>
<organism evidence="2 3">
    <name type="scientific">Crepidotus variabilis</name>
    <dbReference type="NCBI Taxonomy" id="179855"/>
    <lineage>
        <taxon>Eukaryota</taxon>
        <taxon>Fungi</taxon>
        <taxon>Dikarya</taxon>
        <taxon>Basidiomycota</taxon>
        <taxon>Agaricomycotina</taxon>
        <taxon>Agaricomycetes</taxon>
        <taxon>Agaricomycetidae</taxon>
        <taxon>Agaricales</taxon>
        <taxon>Agaricineae</taxon>
        <taxon>Crepidotaceae</taxon>
        <taxon>Crepidotus</taxon>
    </lineage>
</organism>
<dbReference type="PANTHER" id="PTHR45348">
    <property type="entry name" value="HYPOTHETICAL OXIDOREDUCTASE (EUROFUNG)"/>
    <property type="match status" value="1"/>
</dbReference>
<dbReference type="InterPro" id="IPR036291">
    <property type="entry name" value="NAD(P)-bd_dom_sf"/>
</dbReference>
<proteinExistence type="predicted"/>
<dbReference type="SUPFAM" id="SSF51735">
    <property type="entry name" value="NAD(P)-binding Rossmann-fold domains"/>
    <property type="match status" value="1"/>
</dbReference>
<comment type="caution">
    <text evidence="2">The sequence shown here is derived from an EMBL/GenBank/DDBJ whole genome shotgun (WGS) entry which is preliminary data.</text>
</comment>
<gene>
    <name evidence="2" type="ORF">CPB83DRAFT_807207</name>
</gene>
<keyword evidence="3" id="KW-1185">Reference proteome</keyword>
<dbReference type="GO" id="GO:0016651">
    <property type="term" value="F:oxidoreductase activity, acting on NAD(P)H"/>
    <property type="evidence" value="ECO:0007669"/>
    <property type="project" value="InterPro"/>
</dbReference>
<dbReference type="SUPFAM" id="SSF50129">
    <property type="entry name" value="GroES-like"/>
    <property type="match status" value="1"/>
</dbReference>
<dbReference type="CDD" id="cd08249">
    <property type="entry name" value="enoyl_reductase_like"/>
    <property type="match status" value="1"/>
</dbReference>
<accession>A0A9P6EP68</accession>
<evidence type="ECO:0000313" key="3">
    <source>
        <dbReference type="Proteomes" id="UP000807306"/>
    </source>
</evidence>
<protein>
    <recommendedName>
        <fullName evidence="1">Enoyl reductase (ER) domain-containing protein</fullName>
    </recommendedName>
</protein>
<dbReference type="InterPro" id="IPR013149">
    <property type="entry name" value="ADH-like_C"/>
</dbReference>
<dbReference type="Gene3D" id="3.90.180.10">
    <property type="entry name" value="Medium-chain alcohol dehydrogenases, catalytic domain"/>
    <property type="match status" value="1"/>
</dbReference>
<dbReference type="InterPro" id="IPR047122">
    <property type="entry name" value="Trans-enoyl_RdTase-like"/>
</dbReference>